<comment type="subunit">
    <text evidence="1">Monomer.</text>
</comment>
<dbReference type="EMBL" id="CP019445">
    <property type="protein sequence ID" value="APZ05524.1"/>
    <property type="molecule type" value="Genomic_DNA"/>
</dbReference>
<keyword evidence="3 5" id="KW-0732">Signal</keyword>
<evidence type="ECO:0000256" key="5">
    <source>
        <dbReference type="SAM" id="SignalP"/>
    </source>
</evidence>
<evidence type="ECO:0000256" key="2">
    <source>
        <dbReference type="ARBA" id="ARBA00022448"/>
    </source>
</evidence>
<evidence type="ECO:0000259" key="6">
    <source>
        <dbReference type="Pfam" id="PF17131"/>
    </source>
</evidence>
<keyword evidence="7" id="KW-0449">Lipoprotein</keyword>
<dbReference type="Proteomes" id="UP000187148">
    <property type="component" value="Chromosome"/>
</dbReference>
<proteinExistence type="predicted"/>
<evidence type="ECO:0000256" key="1">
    <source>
        <dbReference type="ARBA" id="ARBA00011245"/>
    </source>
</evidence>
<dbReference type="PIRSF" id="PIRSF028205">
    <property type="entry name" value="UCP028205"/>
    <property type="match status" value="1"/>
</dbReference>
<evidence type="ECO:0000313" key="7">
    <source>
        <dbReference type="EMBL" id="APZ05524.1"/>
    </source>
</evidence>
<dbReference type="KEGG" id="kco:BWI95_10955"/>
<dbReference type="InterPro" id="IPR033399">
    <property type="entry name" value="TP_0789-like"/>
</dbReference>
<sequence length="263" mass="29946">MSLRKKSLTSAWLTILLISAAPAYAALSAQQILKKSDEVRNPDRSFSLVTTLISYKNGKQHETSELMLYSRVAPDGGQFRSLLRFISPQRDAGKLTLKSGRDLWLYDPTSQASVPISPQQRLMGQASNGDVVTANWAADYQAKLVGEERIQDGERQMRDCYHLHLEAQNRDAAYPSMDLWVDKTDFKSRKAEFYAVNGNLLKTTFYRRYAPVLGGIRSTEAVIIDGVNAHWVTVLRQKDFQWRDVPESWLQRDFLAHFRDANS</sequence>
<dbReference type="AlphaFoldDB" id="A0A807LCN7"/>
<dbReference type="CDD" id="cd16329">
    <property type="entry name" value="LolA_like"/>
    <property type="match status" value="1"/>
</dbReference>
<dbReference type="RefSeq" id="WP_054804394.1">
    <property type="nucleotide sequence ID" value="NZ_CP019445.1"/>
</dbReference>
<keyword evidence="4" id="KW-0653">Protein transport</keyword>
<name>A0A807LCN7_9ENTR</name>
<accession>A0A807LCN7</accession>
<dbReference type="Pfam" id="PF17131">
    <property type="entry name" value="LolA_like"/>
    <property type="match status" value="1"/>
</dbReference>
<dbReference type="Gene3D" id="2.50.20.10">
    <property type="entry name" value="Lipoprotein localisation LolA/LolB/LppX"/>
    <property type="match status" value="1"/>
</dbReference>
<evidence type="ECO:0000313" key="8">
    <source>
        <dbReference type="Proteomes" id="UP000187148"/>
    </source>
</evidence>
<dbReference type="InterPro" id="IPR011220">
    <property type="entry name" value="UCP028205"/>
</dbReference>
<feature type="chain" id="PRO_5032568804" evidence="5">
    <location>
        <begin position="26"/>
        <end position="263"/>
    </location>
</feature>
<feature type="signal peptide" evidence="5">
    <location>
        <begin position="1"/>
        <end position="25"/>
    </location>
</feature>
<protein>
    <submittedName>
        <fullName evidence="7">Outer membrane lipoprotein-sorting protein</fullName>
    </submittedName>
</protein>
<keyword evidence="8" id="KW-1185">Reference proteome</keyword>
<dbReference type="SUPFAM" id="SSF89392">
    <property type="entry name" value="Prokaryotic lipoproteins and lipoprotein localization factors"/>
    <property type="match status" value="1"/>
</dbReference>
<keyword evidence="2" id="KW-0813">Transport</keyword>
<gene>
    <name evidence="7" type="ORF">BWI95_10955</name>
</gene>
<evidence type="ECO:0000256" key="3">
    <source>
        <dbReference type="ARBA" id="ARBA00022729"/>
    </source>
</evidence>
<organism evidence="7 8">
    <name type="scientific">Kosakonia cowanii JCM 10956 = DSM 18146</name>
    <dbReference type="NCBI Taxonomy" id="1300165"/>
    <lineage>
        <taxon>Bacteria</taxon>
        <taxon>Pseudomonadati</taxon>
        <taxon>Pseudomonadota</taxon>
        <taxon>Gammaproteobacteria</taxon>
        <taxon>Enterobacterales</taxon>
        <taxon>Enterobacteriaceae</taxon>
        <taxon>Kosakonia</taxon>
    </lineage>
</organism>
<reference evidence="7 8" key="1">
    <citation type="submission" date="2017-01" db="EMBL/GenBank/DDBJ databases">
        <authorList>
            <person name="Cao J.-M."/>
        </authorList>
    </citation>
    <scope>NUCLEOTIDE SEQUENCE [LARGE SCALE GENOMIC DNA]</scope>
    <source>
        <strain evidence="7 8">888-76</strain>
    </source>
</reference>
<dbReference type="GO" id="GO:0015031">
    <property type="term" value="P:protein transport"/>
    <property type="evidence" value="ECO:0007669"/>
    <property type="project" value="UniProtKB-KW"/>
</dbReference>
<dbReference type="InterPro" id="IPR029046">
    <property type="entry name" value="LolA/LolB/LppX"/>
</dbReference>
<feature type="domain" description="Uncharacterized protein TP-0789" evidence="6">
    <location>
        <begin position="80"/>
        <end position="255"/>
    </location>
</feature>
<evidence type="ECO:0000256" key="4">
    <source>
        <dbReference type="ARBA" id="ARBA00022927"/>
    </source>
</evidence>